<dbReference type="Pfam" id="PF01292">
    <property type="entry name" value="Ni_hydr_CYTB"/>
    <property type="match status" value="1"/>
</dbReference>
<comment type="subcellular location">
    <subcellularLocation>
        <location evidence="2">Cell membrane</location>
        <topology evidence="2">Multi-pass membrane protein</topology>
    </subcellularLocation>
</comment>
<evidence type="ECO:0000256" key="4">
    <source>
        <dbReference type="ARBA" id="ARBA00022475"/>
    </source>
</evidence>
<organism evidence="15 16">
    <name type="scientific">Endozoicomonas lisbonensis</name>
    <dbReference type="NCBI Taxonomy" id="3120522"/>
    <lineage>
        <taxon>Bacteria</taxon>
        <taxon>Pseudomonadati</taxon>
        <taxon>Pseudomonadota</taxon>
        <taxon>Gammaproteobacteria</taxon>
        <taxon>Oceanospirillales</taxon>
        <taxon>Endozoicomonadaceae</taxon>
        <taxon>Endozoicomonas</taxon>
    </lineage>
</organism>
<evidence type="ECO:0000256" key="2">
    <source>
        <dbReference type="ARBA" id="ARBA00004651"/>
    </source>
</evidence>
<evidence type="ECO:0000256" key="9">
    <source>
        <dbReference type="ARBA" id="ARBA00022989"/>
    </source>
</evidence>
<evidence type="ECO:0000313" key="16">
    <source>
        <dbReference type="Proteomes" id="UP001549366"/>
    </source>
</evidence>
<evidence type="ECO:0000256" key="1">
    <source>
        <dbReference type="ARBA" id="ARBA00001970"/>
    </source>
</evidence>
<evidence type="ECO:0000256" key="3">
    <source>
        <dbReference type="ARBA" id="ARBA00022448"/>
    </source>
</evidence>
<keyword evidence="16" id="KW-1185">Reference proteome</keyword>
<evidence type="ECO:0000256" key="13">
    <source>
        <dbReference type="SAM" id="Phobius"/>
    </source>
</evidence>
<gene>
    <name evidence="15" type="ORF">V5J35_002325</name>
</gene>
<sequence>MGVWKNTTTSYGLVSILIHWISALTVFGLFGVGLYMMSLSYYDPLYQSLPWWHKSIGLTLFAATLFRLLWKAINIRPAHLPEHSKTIIRLAVSAHHLIYILLFAIMLSGYLISTADGRPVSFFGWFEVPALISGISGQEDIAGDVHFYLAWSLVILASLHGLAAIKHQLIDRDRTLTRMIKPH</sequence>
<keyword evidence="5" id="KW-0349">Heme</keyword>
<keyword evidence="3" id="KW-0813">Transport</keyword>
<proteinExistence type="inferred from homology"/>
<evidence type="ECO:0000313" key="15">
    <source>
        <dbReference type="EMBL" id="MET4757133.1"/>
    </source>
</evidence>
<feature type="transmembrane region" description="Helical" evidence="13">
    <location>
        <begin position="51"/>
        <end position="70"/>
    </location>
</feature>
<evidence type="ECO:0000256" key="12">
    <source>
        <dbReference type="ARBA" id="ARBA00037975"/>
    </source>
</evidence>
<dbReference type="Gene3D" id="1.20.950.20">
    <property type="entry name" value="Transmembrane di-heme cytochromes, Chain C"/>
    <property type="match status" value="1"/>
</dbReference>
<keyword evidence="8" id="KW-0249">Electron transport</keyword>
<dbReference type="InterPro" id="IPR011577">
    <property type="entry name" value="Cyt_b561_bac/Ni-Hgenase"/>
</dbReference>
<evidence type="ECO:0000256" key="7">
    <source>
        <dbReference type="ARBA" id="ARBA00022723"/>
    </source>
</evidence>
<keyword evidence="9 13" id="KW-1133">Transmembrane helix</keyword>
<keyword evidence="4" id="KW-1003">Cell membrane</keyword>
<dbReference type="InterPro" id="IPR016174">
    <property type="entry name" value="Di-haem_cyt_TM"/>
</dbReference>
<keyword evidence="6 13" id="KW-0812">Transmembrane</keyword>
<reference evidence="15 16" key="1">
    <citation type="submission" date="2024-06" db="EMBL/GenBank/DDBJ databases">
        <title>Genomic Encyclopedia of Type Strains, Phase V (KMG-V): Genome sequencing to study the core and pangenomes of soil and plant-associated prokaryotes.</title>
        <authorList>
            <person name="Whitman W."/>
        </authorList>
    </citation>
    <scope>NUCLEOTIDE SEQUENCE [LARGE SCALE GENOMIC DNA]</scope>
    <source>
        <strain evidence="15 16">NE40</strain>
    </source>
</reference>
<dbReference type="SUPFAM" id="SSF81342">
    <property type="entry name" value="Transmembrane di-heme cytochromes"/>
    <property type="match status" value="1"/>
</dbReference>
<comment type="caution">
    <text evidence="15">The sequence shown here is derived from an EMBL/GenBank/DDBJ whole genome shotgun (WGS) entry which is preliminary data.</text>
</comment>
<feature type="transmembrane region" description="Helical" evidence="13">
    <location>
        <begin position="145"/>
        <end position="165"/>
    </location>
</feature>
<keyword evidence="11 13" id="KW-0472">Membrane</keyword>
<dbReference type="EMBL" id="JBEWTB010000002">
    <property type="protein sequence ID" value="MET4757133.1"/>
    <property type="molecule type" value="Genomic_DNA"/>
</dbReference>
<comment type="similarity">
    <text evidence="12">Belongs to the cytochrome b561 family.</text>
</comment>
<evidence type="ECO:0000256" key="10">
    <source>
        <dbReference type="ARBA" id="ARBA00023004"/>
    </source>
</evidence>
<evidence type="ECO:0000256" key="11">
    <source>
        <dbReference type="ARBA" id="ARBA00023136"/>
    </source>
</evidence>
<keyword evidence="10" id="KW-0408">Iron</keyword>
<keyword evidence="7" id="KW-0479">Metal-binding</keyword>
<evidence type="ECO:0000259" key="14">
    <source>
        <dbReference type="Pfam" id="PF01292"/>
    </source>
</evidence>
<dbReference type="RefSeq" id="WP_354007308.1">
    <property type="nucleotide sequence ID" value="NZ_JBEWTA010000001.1"/>
</dbReference>
<protein>
    <submittedName>
        <fullName evidence="15">Cytochrome b561</fullName>
    </submittedName>
</protein>
<dbReference type="PANTHER" id="PTHR30529:SF1">
    <property type="entry name" value="CYTOCHROME B561 HOMOLOG 2"/>
    <property type="match status" value="1"/>
</dbReference>
<dbReference type="Proteomes" id="UP001549366">
    <property type="component" value="Unassembled WGS sequence"/>
</dbReference>
<evidence type="ECO:0000256" key="8">
    <source>
        <dbReference type="ARBA" id="ARBA00022982"/>
    </source>
</evidence>
<comment type="cofactor">
    <cofactor evidence="1">
        <name>heme b</name>
        <dbReference type="ChEBI" id="CHEBI:60344"/>
    </cofactor>
</comment>
<evidence type="ECO:0000256" key="5">
    <source>
        <dbReference type="ARBA" id="ARBA00022617"/>
    </source>
</evidence>
<dbReference type="InterPro" id="IPR052168">
    <property type="entry name" value="Cytochrome_b561_oxidase"/>
</dbReference>
<name>A0ABV2SHA1_9GAMM</name>
<dbReference type="PANTHER" id="PTHR30529">
    <property type="entry name" value="CYTOCHROME B561"/>
    <property type="match status" value="1"/>
</dbReference>
<accession>A0ABV2SHA1</accession>
<feature type="transmembrane region" description="Helical" evidence="13">
    <location>
        <begin position="90"/>
        <end position="112"/>
    </location>
</feature>
<feature type="transmembrane region" description="Helical" evidence="13">
    <location>
        <begin position="12"/>
        <end position="39"/>
    </location>
</feature>
<evidence type="ECO:0000256" key="6">
    <source>
        <dbReference type="ARBA" id="ARBA00022692"/>
    </source>
</evidence>
<feature type="domain" description="Cytochrome b561 bacterial/Ni-hydrogenase" evidence="14">
    <location>
        <begin position="11"/>
        <end position="181"/>
    </location>
</feature>